<proteinExistence type="predicted"/>
<dbReference type="STRING" id="225345.CLCHR_45550"/>
<sequence>MNNKDLYSSANTTSDPASRNYGKEINEKSHEKSPFGKDEPSPHTTFKKKMK</sequence>
<dbReference type="AlphaFoldDB" id="A0A1V4I9C0"/>
<keyword evidence="3" id="KW-1185">Reference proteome</keyword>
<protein>
    <submittedName>
        <fullName evidence="2">Uncharacterized protein</fullName>
    </submittedName>
</protein>
<feature type="compositionally biased region" description="Polar residues" evidence="1">
    <location>
        <begin position="1"/>
        <end position="17"/>
    </location>
</feature>
<name>A0A1V4I9C0_9CLOT</name>
<feature type="compositionally biased region" description="Basic and acidic residues" evidence="1">
    <location>
        <begin position="21"/>
        <end position="41"/>
    </location>
</feature>
<dbReference type="Proteomes" id="UP000191056">
    <property type="component" value="Unassembled WGS sequence"/>
</dbReference>
<evidence type="ECO:0000313" key="2">
    <source>
        <dbReference type="EMBL" id="OPJ56529.1"/>
    </source>
</evidence>
<evidence type="ECO:0000313" key="3">
    <source>
        <dbReference type="Proteomes" id="UP000191056"/>
    </source>
</evidence>
<reference evidence="2 3" key="1">
    <citation type="submission" date="2017-03" db="EMBL/GenBank/DDBJ databases">
        <title>Genome sequence of Clostridium chromiireducens DSM 23318.</title>
        <authorList>
            <person name="Poehlein A."/>
            <person name="Daniel R."/>
        </authorList>
    </citation>
    <scope>NUCLEOTIDE SEQUENCE [LARGE SCALE GENOMIC DNA]</scope>
    <source>
        <strain evidence="2 3">DSM 23318</strain>
    </source>
</reference>
<accession>A0A1V4I9C0</accession>
<organism evidence="2 3">
    <name type="scientific">Clostridium chromiireducens</name>
    <dbReference type="NCBI Taxonomy" id="225345"/>
    <lineage>
        <taxon>Bacteria</taxon>
        <taxon>Bacillati</taxon>
        <taxon>Bacillota</taxon>
        <taxon>Clostridia</taxon>
        <taxon>Eubacteriales</taxon>
        <taxon>Clostridiaceae</taxon>
        <taxon>Clostridium</taxon>
    </lineage>
</organism>
<evidence type="ECO:0000256" key="1">
    <source>
        <dbReference type="SAM" id="MobiDB-lite"/>
    </source>
</evidence>
<comment type="caution">
    <text evidence="2">The sequence shown here is derived from an EMBL/GenBank/DDBJ whole genome shotgun (WGS) entry which is preliminary data.</text>
</comment>
<gene>
    <name evidence="2" type="ORF">CLCHR_45550</name>
</gene>
<dbReference type="EMBL" id="MZGT01000110">
    <property type="protein sequence ID" value="OPJ56529.1"/>
    <property type="molecule type" value="Genomic_DNA"/>
</dbReference>
<dbReference type="RefSeq" id="WP_169896870.1">
    <property type="nucleotide sequence ID" value="NZ_JBLZIA010000012.1"/>
</dbReference>
<feature type="region of interest" description="Disordered" evidence="1">
    <location>
        <begin position="1"/>
        <end position="51"/>
    </location>
</feature>